<keyword evidence="1" id="KW-0472">Membrane</keyword>
<keyword evidence="3" id="KW-1185">Reference proteome</keyword>
<feature type="transmembrane region" description="Helical" evidence="1">
    <location>
        <begin position="250"/>
        <end position="267"/>
    </location>
</feature>
<feature type="transmembrane region" description="Helical" evidence="1">
    <location>
        <begin position="21"/>
        <end position="39"/>
    </location>
</feature>
<evidence type="ECO:0000313" key="3">
    <source>
        <dbReference type="Proteomes" id="UP001596989"/>
    </source>
</evidence>
<organism evidence="2 3">
    <name type="scientific">Paenibacillus chungangensis</name>
    <dbReference type="NCBI Taxonomy" id="696535"/>
    <lineage>
        <taxon>Bacteria</taxon>
        <taxon>Bacillati</taxon>
        <taxon>Bacillota</taxon>
        <taxon>Bacilli</taxon>
        <taxon>Bacillales</taxon>
        <taxon>Paenibacillaceae</taxon>
        <taxon>Paenibacillus</taxon>
    </lineage>
</organism>
<reference evidence="3" key="1">
    <citation type="journal article" date="2019" name="Int. J. Syst. Evol. Microbiol.">
        <title>The Global Catalogue of Microorganisms (GCM) 10K type strain sequencing project: providing services to taxonomists for standard genome sequencing and annotation.</title>
        <authorList>
            <consortium name="The Broad Institute Genomics Platform"/>
            <consortium name="The Broad Institute Genome Sequencing Center for Infectious Disease"/>
            <person name="Wu L."/>
            <person name="Ma J."/>
        </authorList>
    </citation>
    <scope>NUCLEOTIDE SEQUENCE [LARGE SCALE GENOMIC DNA]</scope>
    <source>
        <strain evidence="3">CCUG 59129</strain>
    </source>
</reference>
<accession>A0ABW3HVX9</accession>
<dbReference type="Proteomes" id="UP001596989">
    <property type="component" value="Unassembled WGS sequence"/>
</dbReference>
<dbReference type="InterPro" id="IPR029468">
    <property type="entry name" value="O-ag_pol_Wzy"/>
</dbReference>
<proteinExistence type="predicted"/>
<feature type="transmembrane region" description="Helical" evidence="1">
    <location>
        <begin position="421"/>
        <end position="443"/>
    </location>
</feature>
<comment type="caution">
    <text evidence="2">The sequence shown here is derived from an EMBL/GenBank/DDBJ whole genome shotgun (WGS) entry which is preliminary data.</text>
</comment>
<keyword evidence="1" id="KW-0812">Transmembrane</keyword>
<name>A0ABW3HVX9_9BACL</name>
<feature type="transmembrane region" description="Helical" evidence="1">
    <location>
        <begin position="370"/>
        <end position="390"/>
    </location>
</feature>
<protein>
    <submittedName>
        <fullName evidence="2">O-antigen polymerase</fullName>
    </submittedName>
</protein>
<feature type="transmembrane region" description="Helical" evidence="1">
    <location>
        <begin position="98"/>
        <end position="115"/>
    </location>
</feature>
<dbReference type="RefSeq" id="WP_377567455.1">
    <property type="nucleotide sequence ID" value="NZ_JBHTJZ010000062.1"/>
</dbReference>
<dbReference type="Pfam" id="PF14296">
    <property type="entry name" value="O-ag_pol_Wzy"/>
    <property type="match status" value="1"/>
</dbReference>
<feature type="transmembrane region" description="Helical" evidence="1">
    <location>
        <begin position="173"/>
        <end position="191"/>
    </location>
</feature>
<feature type="transmembrane region" description="Helical" evidence="1">
    <location>
        <begin position="136"/>
        <end position="158"/>
    </location>
</feature>
<evidence type="ECO:0000313" key="2">
    <source>
        <dbReference type="EMBL" id="MFD0961664.1"/>
    </source>
</evidence>
<feature type="transmembrane region" description="Helical" evidence="1">
    <location>
        <begin position="203"/>
        <end position="220"/>
    </location>
</feature>
<dbReference type="EMBL" id="JBHTJZ010000062">
    <property type="protein sequence ID" value="MFD0961664.1"/>
    <property type="molecule type" value="Genomic_DNA"/>
</dbReference>
<feature type="transmembrane region" description="Helical" evidence="1">
    <location>
        <begin position="45"/>
        <end position="62"/>
    </location>
</feature>
<feature type="transmembrane region" description="Helical" evidence="1">
    <location>
        <begin position="69"/>
        <end position="86"/>
    </location>
</feature>
<keyword evidence="1" id="KW-1133">Transmembrane helix</keyword>
<feature type="transmembrane region" description="Helical" evidence="1">
    <location>
        <begin position="397"/>
        <end position="415"/>
    </location>
</feature>
<evidence type="ECO:0000256" key="1">
    <source>
        <dbReference type="SAM" id="Phobius"/>
    </source>
</evidence>
<dbReference type="NCBIfam" id="TIGR04370">
    <property type="entry name" value="glyco_rpt_poly"/>
    <property type="match status" value="1"/>
</dbReference>
<sequence>MISTDKISTKSEVNIDNRIVVSNWMMLLIFITILSFLIIVSKDTFIAILSFFIVTITVMVKVRFDLLHPFTWFVPLYMLYSISYPLLVHMGEAPDNGYTFQVISLEWFALIAFIITIGPKKREIKSIKVPIRNFRLILQIILIITFLFTCIYVLYIYLNGLSSKYEISLSNSVFIKFGAFFSIFTLVYAIFISNEMINNKKLPVKIVVLTTIWIVLAFLISGERDFLYRHVLITIFLIDTVYKKIPKVKLAIYGVIGMLSIPILGGLKNVLVSNKGLEPFTLPTFSEILSGEFISASRNLLVLLTNSNQWDFFMGETIWWDFKRVFVPQFLLNSEVINPVGWFNNSFYMGLVSRGGGQGFTMVGEGYMNFGLIGVMIWFMILGLIIKLLYLKSSKNILYLVSYIAFIPIVIYSIRADLSNLLSPLFSQIIIPILIMLILRSILGKDVTSSKVERVK</sequence>
<gene>
    <name evidence="2" type="ORF">ACFQ2I_20150</name>
</gene>